<sequence length="174" mass="19958">MNLNDSICTPDFYKDTGFDVIRCWLKDNCLCSLNQDFFTYLSPFHKPQDITDSQVHSDEFLAAFQRKDPLPLNTIPDISTWISSLEISGFQLNLENFQQLYHVLLISSGVKQFLTKTNFPLWHIHGRNLISSKSAQSEIEKVFDDGFQIKDDASPKLKHLISSLVKTENGIKET</sequence>
<organism evidence="1">
    <name type="scientific">marine metagenome</name>
    <dbReference type="NCBI Taxonomy" id="408172"/>
    <lineage>
        <taxon>unclassified sequences</taxon>
        <taxon>metagenomes</taxon>
        <taxon>ecological metagenomes</taxon>
    </lineage>
</organism>
<name>A0A382L6E9_9ZZZZ</name>
<protein>
    <submittedName>
        <fullName evidence="1">Uncharacterized protein</fullName>
    </submittedName>
</protein>
<evidence type="ECO:0000313" key="1">
    <source>
        <dbReference type="EMBL" id="SVC31483.1"/>
    </source>
</evidence>
<dbReference type="SUPFAM" id="SSF48334">
    <property type="entry name" value="DNA repair protein MutS, domain III"/>
    <property type="match status" value="1"/>
</dbReference>
<proteinExistence type="predicted"/>
<dbReference type="AlphaFoldDB" id="A0A382L6E9"/>
<accession>A0A382L6E9</accession>
<gene>
    <name evidence="1" type="ORF">METZ01_LOCUS284337</name>
</gene>
<dbReference type="InterPro" id="IPR036187">
    <property type="entry name" value="DNA_mismatch_repair_MutS_sf"/>
</dbReference>
<dbReference type="EMBL" id="UINC01084647">
    <property type="protein sequence ID" value="SVC31483.1"/>
    <property type="molecule type" value="Genomic_DNA"/>
</dbReference>
<feature type="non-terminal residue" evidence="1">
    <location>
        <position position="174"/>
    </location>
</feature>
<reference evidence="1" key="1">
    <citation type="submission" date="2018-05" db="EMBL/GenBank/DDBJ databases">
        <authorList>
            <person name="Lanie J.A."/>
            <person name="Ng W.-L."/>
            <person name="Kazmierczak K.M."/>
            <person name="Andrzejewski T.M."/>
            <person name="Davidsen T.M."/>
            <person name="Wayne K.J."/>
            <person name="Tettelin H."/>
            <person name="Glass J.I."/>
            <person name="Rusch D."/>
            <person name="Podicherti R."/>
            <person name="Tsui H.-C.T."/>
            <person name="Winkler M.E."/>
        </authorList>
    </citation>
    <scope>NUCLEOTIDE SEQUENCE</scope>
</reference>